<dbReference type="EMBL" id="JAPKIY010000070">
    <property type="protein sequence ID" value="MDS0900457.1"/>
    <property type="molecule type" value="Genomic_DNA"/>
</dbReference>
<gene>
    <name evidence="1" type="ORF">OSC06_21190</name>
</gene>
<comment type="caution">
    <text evidence="1">The sequence shown here is derived from an EMBL/GenBank/DDBJ whole genome shotgun (WGS) entry which is preliminary data.</text>
</comment>
<protein>
    <submittedName>
        <fullName evidence="1">YfjI family protein</fullName>
    </submittedName>
</protein>
<proteinExistence type="predicted"/>
<dbReference type="Proteomes" id="UP001182247">
    <property type="component" value="Unassembled WGS sequence"/>
</dbReference>
<dbReference type="RefSeq" id="WP_186722800.1">
    <property type="nucleotide sequence ID" value="NZ_CAXOSG010000171.1"/>
</dbReference>
<dbReference type="AlphaFoldDB" id="A0AAE4FHM5"/>
<name>A0AAE4FHM5_MORMO</name>
<reference evidence="1" key="1">
    <citation type="submission" date="2023-02" db="EMBL/GenBank/DDBJ databases">
        <title>Detection, antimicrobial susceptibility and genomic characterization of NDM-producing species of Morganellaceae, Yersiniaceae, and Enterobacteriaceae other than Klebsiella.</title>
        <authorList>
            <person name="Camargo C.H."/>
            <person name="Sacchi C.T."/>
            <person name="Campos K.R."/>
        </authorList>
    </citation>
    <scope>NUCLEOTIDE SEQUENCE</scope>
    <source>
        <strain evidence="1">1189_21</strain>
    </source>
</reference>
<sequence>MNNYPLNAFPELIRNAVLSVHEQTRAPVPLIASSVISAVSLTCQGCADVRVSERIVSPVSLFMLVIADSGERKTTADRLVMAPVYAMDEAEQRSADPDTELRRVDEQIWEEKKKSLLAEIRRKTAKGLNADEPAAQLKQLYGQKPAAPKIRKRIYNNTTPEALQYGMYTKSPHVGLIADEGANILDRRIMNDLTFLNSVWDGVPFQVERKTGDSFIIDDGRITLSVMVQKAVFDSYMKRQGDKARGSGFFARCLPVFISDSLSTRGTRFISDTPVYRYSLTPFHERIIEIINRAPGDNKVMLSFSAQAQTEWNAVYNYIEEQMAPGMPYYQVSDCASKLANNIARLAALFSFFADDSDIISEDNVKAAEAVCFWYMDQMIHIFSHRNGEYEKQLLDWLSVNYDNSGSEWIRKNEIRQYGPSVLRKGKLLDSVLDRLEKYRCIRIDRRFRSAVLIGKGYHFYNNPFTNEGDNSV</sequence>
<evidence type="ECO:0000313" key="2">
    <source>
        <dbReference type="Proteomes" id="UP001182247"/>
    </source>
</evidence>
<dbReference type="InterPro" id="IPR025048">
    <property type="entry name" value="DUF3987"/>
</dbReference>
<organism evidence="1 2">
    <name type="scientific">Morganella morganii</name>
    <name type="common">Proteus morganii</name>
    <dbReference type="NCBI Taxonomy" id="582"/>
    <lineage>
        <taxon>Bacteria</taxon>
        <taxon>Pseudomonadati</taxon>
        <taxon>Pseudomonadota</taxon>
        <taxon>Gammaproteobacteria</taxon>
        <taxon>Enterobacterales</taxon>
        <taxon>Morganellaceae</taxon>
        <taxon>Morganella</taxon>
    </lineage>
</organism>
<dbReference type="Pfam" id="PF13148">
    <property type="entry name" value="DUF3987"/>
    <property type="match status" value="1"/>
</dbReference>
<evidence type="ECO:0000313" key="1">
    <source>
        <dbReference type="EMBL" id="MDS0900457.1"/>
    </source>
</evidence>
<accession>A0AAE4FHM5</accession>